<accession>A0A8S3UMT7</accession>
<keyword evidence="3" id="KW-1185">Reference proteome</keyword>
<organism evidence="2 3">
    <name type="scientific">Mytilus edulis</name>
    <name type="common">Blue mussel</name>
    <dbReference type="NCBI Taxonomy" id="6550"/>
    <lineage>
        <taxon>Eukaryota</taxon>
        <taxon>Metazoa</taxon>
        <taxon>Spiralia</taxon>
        <taxon>Lophotrochozoa</taxon>
        <taxon>Mollusca</taxon>
        <taxon>Bivalvia</taxon>
        <taxon>Autobranchia</taxon>
        <taxon>Pteriomorphia</taxon>
        <taxon>Mytilida</taxon>
        <taxon>Mytiloidea</taxon>
        <taxon>Mytilidae</taxon>
        <taxon>Mytilinae</taxon>
        <taxon>Mytilus</taxon>
    </lineage>
</organism>
<evidence type="ECO:0000259" key="1">
    <source>
        <dbReference type="PROSITE" id="PS50041"/>
    </source>
</evidence>
<sequence length="178" mass="19414">MPPASDLTTAGTFTCTGVNWTLDGSNCYKTIPGSNANGQASCSNEDPNATLMLAPAKTTANHVSSLFPGESIWIDLRFQNGSEWIWGDGSTGSSTWGSTPILPQLCIGVWDTTGLMFDYYCYNTQGLICQKERNNTGSCELGWTRYGTQCFKRLRHHLNDGVTFVMQGHSAVMKHPTS</sequence>
<gene>
    <name evidence="2" type="ORF">MEDL_58931</name>
</gene>
<dbReference type="Proteomes" id="UP000683360">
    <property type="component" value="Unassembled WGS sequence"/>
</dbReference>
<proteinExistence type="predicted"/>
<dbReference type="InterPro" id="IPR016187">
    <property type="entry name" value="CTDL_fold"/>
</dbReference>
<dbReference type="AlphaFoldDB" id="A0A8S3UMT7"/>
<comment type="caution">
    <text evidence="2">The sequence shown here is derived from an EMBL/GenBank/DDBJ whole genome shotgun (WGS) entry which is preliminary data.</text>
</comment>
<dbReference type="InterPro" id="IPR001304">
    <property type="entry name" value="C-type_lectin-like"/>
</dbReference>
<dbReference type="Gene3D" id="3.10.100.10">
    <property type="entry name" value="Mannose-Binding Protein A, subunit A"/>
    <property type="match status" value="1"/>
</dbReference>
<evidence type="ECO:0000313" key="3">
    <source>
        <dbReference type="Proteomes" id="UP000683360"/>
    </source>
</evidence>
<protein>
    <recommendedName>
        <fullName evidence="1">C-type lectin domain-containing protein</fullName>
    </recommendedName>
</protein>
<reference evidence="2" key="1">
    <citation type="submission" date="2021-03" db="EMBL/GenBank/DDBJ databases">
        <authorList>
            <person name="Bekaert M."/>
        </authorList>
    </citation>
    <scope>NUCLEOTIDE SEQUENCE</scope>
</reference>
<dbReference type="OrthoDB" id="6194695at2759"/>
<dbReference type="PROSITE" id="PS50041">
    <property type="entry name" value="C_TYPE_LECTIN_2"/>
    <property type="match status" value="1"/>
</dbReference>
<dbReference type="SMART" id="SM00034">
    <property type="entry name" value="CLECT"/>
    <property type="match status" value="1"/>
</dbReference>
<dbReference type="EMBL" id="CAJPWZ010002887">
    <property type="protein sequence ID" value="CAG2246996.1"/>
    <property type="molecule type" value="Genomic_DNA"/>
</dbReference>
<feature type="domain" description="C-type lectin" evidence="1">
    <location>
        <begin position="23"/>
        <end position="130"/>
    </location>
</feature>
<dbReference type="SUPFAM" id="SSF56436">
    <property type="entry name" value="C-type lectin-like"/>
    <property type="match status" value="1"/>
</dbReference>
<evidence type="ECO:0000313" key="2">
    <source>
        <dbReference type="EMBL" id="CAG2246996.1"/>
    </source>
</evidence>
<name>A0A8S3UMT7_MYTED</name>
<dbReference type="InterPro" id="IPR016186">
    <property type="entry name" value="C-type_lectin-like/link_sf"/>
</dbReference>